<dbReference type="RefSeq" id="XP_005822475.1">
    <property type="nucleotide sequence ID" value="XM_005822418.1"/>
</dbReference>
<evidence type="ECO:0000313" key="4">
    <source>
        <dbReference type="Proteomes" id="UP000011087"/>
    </source>
</evidence>
<protein>
    <recommendedName>
        <fullName evidence="5">DDE Tnp4 domain-containing protein</fullName>
    </recommendedName>
</protein>
<dbReference type="Proteomes" id="UP000011087">
    <property type="component" value="Unassembled WGS sequence"/>
</dbReference>
<organism evidence="2">
    <name type="scientific">Guillardia theta (strain CCMP2712)</name>
    <name type="common">Cryptophyte</name>
    <dbReference type="NCBI Taxonomy" id="905079"/>
    <lineage>
        <taxon>Eukaryota</taxon>
        <taxon>Cryptophyceae</taxon>
        <taxon>Pyrenomonadales</taxon>
        <taxon>Geminigeraceae</taxon>
        <taxon>Guillardia</taxon>
    </lineage>
</organism>
<dbReference type="PANTHER" id="PTHR47150">
    <property type="entry name" value="OS12G0169200 PROTEIN"/>
    <property type="match status" value="1"/>
</dbReference>
<name>L1II50_GUITC</name>
<evidence type="ECO:0000256" key="1">
    <source>
        <dbReference type="SAM" id="MobiDB-lite"/>
    </source>
</evidence>
<dbReference type="KEGG" id="gtt:GUITHDRAFT_155465"/>
<dbReference type="PANTHER" id="PTHR47150:SF5">
    <property type="entry name" value="OS07G0546750 PROTEIN"/>
    <property type="match status" value="1"/>
</dbReference>
<sequence>MVDQGYHRWRVLQCPLPYTVDPDRRQWSRALESCRKDVECFFGRLKSRFRCVKIPCNFWYKDEVDNMFITCCILQNIILAHDAQTTDGADAADVQVDENTEDEEYEGMDNRESFPRQPIVSSSSHHRLPLENDQDLTTSIQSGWMELQSALILHYKEALAIGAVEY</sequence>
<reference evidence="2 4" key="1">
    <citation type="journal article" date="2012" name="Nature">
        <title>Algal genomes reveal evolutionary mosaicism and the fate of nucleomorphs.</title>
        <authorList>
            <consortium name="DOE Joint Genome Institute"/>
            <person name="Curtis B.A."/>
            <person name="Tanifuji G."/>
            <person name="Burki F."/>
            <person name="Gruber A."/>
            <person name="Irimia M."/>
            <person name="Maruyama S."/>
            <person name="Arias M.C."/>
            <person name="Ball S.G."/>
            <person name="Gile G.H."/>
            <person name="Hirakawa Y."/>
            <person name="Hopkins J.F."/>
            <person name="Kuo A."/>
            <person name="Rensing S.A."/>
            <person name="Schmutz J."/>
            <person name="Symeonidi A."/>
            <person name="Elias M."/>
            <person name="Eveleigh R.J."/>
            <person name="Herman E.K."/>
            <person name="Klute M.J."/>
            <person name="Nakayama T."/>
            <person name="Obornik M."/>
            <person name="Reyes-Prieto A."/>
            <person name="Armbrust E.V."/>
            <person name="Aves S.J."/>
            <person name="Beiko R.G."/>
            <person name="Coutinho P."/>
            <person name="Dacks J.B."/>
            <person name="Durnford D.G."/>
            <person name="Fast N.M."/>
            <person name="Green B.R."/>
            <person name="Grisdale C.J."/>
            <person name="Hempel F."/>
            <person name="Henrissat B."/>
            <person name="Hoppner M.P."/>
            <person name="Ishida K."/>
            <person name="Kim E."/>
            <person name="Koreny L."/>
            <person name="Kroth P.G."/>
            <person name="Liu Y."/>
            <person name="Malik S.B."/>
            <person name="Maier U.G."/>
            <person name="McRose D."/>
            <person name="Mock T."/>
            <person name="Neilson J.A."/>
            <person name="Onodera N.T."/>
            <person name="Poole A.M."/>
            <person name="Pritham E.J."/>
            <person name="Richards T.A."/>
            <person name="Rocap G."/>
            <person name="Roy S.W."/>
            <person name="Sarai C."/>
            <person name="Schaack S."/>
            <person name="Shirato S."/>
            <person name="Slamovits C.H."/>
            <person name="Spencer D.F."/>
            <person name="Suzuki S."/>
            <person name="Worden A.Z."/>
            <person name="Zauner S."/>
            <person name="Barry K."/>
            <person name="Bell C."/>
            <person name="Bharti A.K."/>
            <person name="Crow J.A."/>
            <person name="Grimwood J."/>
            <person name="Kramer R."/>
            <person name="Lindquist E."/>
            <person name="Lucas S."/>
            <person name="Salamov A."/>
            <person name="McFadden G.I."/>
            <person name="Lane C.E."/>
            <person name="Keeling P.J."/>
            <person name="Gray M.W."/>
            <person name="Grigoriev I.V."/>
            <person name="Archibald J.M."/>
        </authorList>
    </citation>
    <scope>NUCLEOTIDE SEQUENCE</scope>
    <source>
        <strain evidence="2 4">CCMP2712</strain>
    </source>
</reference>
<proteinExistence type="predicted"/>
<reference evidence="4" key="2">
    <citation type="submission" date="2012-11" db="EMBL/GenBank/DDBJ databases">
        <authorList>
            <person name="Kuo A."/>
            <person name="Curtis B.A."/>
            <person name="Tanifuji G."/>
            <person name="Burki F."/>
            <person name="Gruber A."/>
            <person name="Irimia M."/>
            <person name="Maruyama S."/>
            <person name="Arias M.C."/>
            <person name="Ball S.G."/>
            <person name="Gile G.H."/>
            <person name="Hirakawa Y."/>
            <person name="Hopkins J.F."/>
            <person name="Rensing S.A."/>
            <person name="Schmutz J."/>
            <person name="Symeonidi A."/>
            <person name="Elias M."/>
            <person name="Eveleigh R.J."/>
            <person name="Herman E.K."/>
            <person name="Klute M.J."/>
            <person name="Nakayama T."/>
            <person name="Obornik M."/>
            <person name="Reyes-Prieto A."/>
            <person name="Armbrust E.V."/>
            <person name="Aves S.J."/>
            <person name="Beiko R.G."/>
            <person name="Coutinho P."/>
            <person name="Dacks J.B."/>
            <person name="Durnford D.G."/>
            <person name="Fast N.M."/>
            <person name="Green B.R."/>
            <person name="Grisdale C."/>
            <person name="Hempe F."/>
            <person name="Henrissat B."/>
            <person name="Hoppner M.P."/>
            <person name="Ishida K.-I."/>
            <person name="Kim E."/>
            <person name="Koreny L."/>
            <person name="Kroth P.G."/>
            <person name="Liu Y."/>
            <person name="Malik S.-B."/>
            <person name="Maier U.G."/>
            <person name="McRose D."/>
            <person name="Mock T."/>
            <person name="Neilson J.A."/>
            <person name="Onodera N.T."/>
            <person name="Poole A.M."/>
            <person name="Pritham E.J."/>
            <person name="Richards T.A."/>
            <person name="Rocap G."/>
            <person name="Roy S.W."/>
            <person name="Sarai C."/>
            <person name="Schaack S."/>
            <person name="Shirato S."/>
            <person name="Slamovits C.H."/>
            <person name="Spencer D.F."/>
            <person name="Suzuki S."/>
            <person name="Worden A.Z."/>
            <person name="Zauner S."/>
            <person name="Barry K."/>
            <person name="Bell C."/>
            <person name="Bharti A.K."/>
            <person name="Crow J.A."/>
            <person name="Grimwood J."/>
            <person name="Kramer R."/>
            <person name="Lindquist E."/>
            <person name="Lucas S."/>
            <person name="Salamov A."/>
            <person name="McFadden G.I."/>
            <person name="Lane C.E."/>
            <person name="Keeling P.J."/>
            <person name="Gray M.W."/>
            <person name="Grigoriev I.V."/>
            <person name="Archibald J.M."/>
        </authorList>
    </citation>
    <scope>NUCLEOTIDE SEQUENCE</scope>
    <source>
        <strain evidence="4">CCMP2712</strain>
    </source>
</reference>
<dbReference type="EnsemblProtists" id="EKX35495">
    <property type="protein sequence ID" value="EKX35495"/>
    <property type="gene ID" value="GUITHDRAFT_155465"/>
</dbReference>
<accession>L1II50</accession>
<evidence type="ECO:0008006" key="5">
    <source>
        <dbReference type="Google" id="ProtNLM"/>
    </source>
</evidence>
<evidence type="ECO:0000313" key="2">
    <source>
        <dbReference type="EMBL" id="EKX35495.1"/>
    </source>
</evidence>
<dbReference type="GeneID" id="17292243"/>
<reference evidence="3" key="3">
    <citation type="submission" date="2015-06" db="UniProtKB">
        <authorList>
            <consortium name="EnsemblProtists"/>
        </authorList>
    </citation>
    <scope>IDENTIFICATION</scope>
</reference>
<evidence type="ECO:0000313" key="3">
    <source>
        <dbReference type="EnsemblProtists" id="EKX35495"/>
    </source>
</evidence>
<dbReference type="HOGENOM" id="CLU_1605826_0_0_1"/>
<keyword evidence="4" id="KW-1185">Reference proteome</keyword>
<dbReference type="PaxDb" id="55529-EKX35495"/>
<dbReference type="AlphaFoldDB" id="L1II50"/>
<feature type="region of interest" description="Disordered" evidence="1">
    <location>
        <begin position="99"/>
        <end position="125"/>
    </location>
</feature>
<dbReference type="OrthoDB" id="2507073at2759"/>
<dbReference type="EMBL" id="JH993089">
    <property type="protein sequence ID" value="EKX35495.1"/>
    <property type="molecule type" value="Genomic_DNA"/>
</dbReference>
<dbReference type="InterPro" id="IPR006912">
    <property type="entry name" value="Harbinger_derived_prot"/>
</dbReference>
<dbReference type="OMA" id="PERVWHV"/>
<dbReference type="Pfam" id="PF04827">
    <property type="entry name" value="Plant_tran"/>
    <property type="match status" value="1"/>
</dbReference>
<gene>
    <name evidence="2" type="ORF">GUITHDRAFT_155465</name>
</gene>